<evidence type="ECO:0000259" key="9">
    <source>
        <dbReference type="Pfam" id="PF00909"/>
    </source>
</evidence>
<feature type="transmembrane region" description="Helical" evidence="8">
    <location>
        <begin position="439"/>
        <end position="464"/>
    </location>
</feature>
<dbReference type="GO" id="GO:0005886">
    <property type="term" value="C:plasma membrane"/>
    <property type="evidence" value="ECO:0007669"/>
    <property type="project" value="TreeGrafter"/>
</dbReference>
<keyword evidence="4 8" id="KW-0812">Transmembrane</keyword>
<keyword evidence="5 8" id="KW-1133">Transmembrane helix</keyword>
<dbReference type="PANTHER" id="PTHR11730:SF6">
    <property type="entry name" value="AMMONIUM TRANSPORTER"/>
    <property type="match status" value="1"/>
</dbReference>
<evidence type="ECO:0000256" key="6">
    <source>
        <dbReference type="ARBA" id="ARBA00023136"/>
    </source>
</evidence>
<keyword evidence="3" id="KW-0813">Transport</keyword>
<dbReference type="SUPFAM" id="SSF111352">
    <property type="entry name" value="Ammonium transporter"/>
    <property type="match status" value="2"/>
</dbReference>
<feature type="transmembrane region" description="Helical" evidence="8">
    <location>
        <begin position="77"/>
        <end position="103"/>
    </location>
</feature>
<keyword evidence="11" id="KW-1185">Reference proteome</keyword>
<gene>
    <name evidence="10" type="ORF">CHLNCDRAFT_58614</name>
</gene>
<dbReference type="STRING" id="554065.E1ZLV9"/>
<dbReference type="InterPro" id="IPR029020">
    <property type="entry name" value="Ammonium/urea_transptr"/>
</dbReference>
<protein>
    <recommendedName>
        <fullName evidence="9">Ammonium transporter AmtB-like domain-containing protein</fullName>
    </recommendedName>
</protein>
<evidence type="ECO:0000256" key="4">
    <source>
        <dbReference type="ARBA" id="ARBA00022692"/>
    </source>
</evidence>
<dbReference type="PROSITE" id="PS01219">
    <property type="entry name" value="AMMONIUM_TRANSP"/>
    <property type="match status" value="1"/>
</dbReference>
<comment type="subcellular location">
    <subcellularLocation>
        <location evidence="1">Membrane</location>
        <topology evidence="1">Multi-pass membrane protein</topology>
    </subcellularLocation>
</comment>
<feature type="transmembrane region" description="Helical" evidence="8">
    <location>
        <begin position="315"/>
        <end position="340"/>
    </location>
</feature>
<organism evidence="11">
    <name type="scientific">Chlorella variabilis</name>
    <name type="common">Green alga</name>
    <dbReference type="NCBI Taxonomy" id="554065"/>
    <lineage>
        <taxon>Eukaryota</taxon>
        <taxon>Viridiplantae</taxon>
        <taxon>Chlorophyta</taxon>
        <taxon>core chlorophytes</taxon>
        <taxon>Trebouxiophyceae</taxon>
        <taxon>Chlorellales</taxon>
        <taxon>Chlorellaceae</taxon>
        <taxon>Chlorella clade</taxon>
        <taxon>Chlorella</taxon>
    </lineage>
</organism>
<dbReference type="Proteomes" id="UP000008141">
    <property type="component" value="Unassembled WGS sequence"/>
</dbReference>
<feature type="transmembrane region" description="Helical" evidence="8">
    <location>
        <begin position="151"/>
        <end position="171"/>
    </location>
</feature>
<proteinExistence type="inferred from homology"/>
<dbReference type="Pfam" id="PF00909">
    <property type="entry name" value="Ammonium_transp"/>
    <property type="match status" value="1"/>
</dbReference>
<keyword evidence="7" id="KW-0924">Ammonia transport</keyword>
<feature type="transmembrane region" description="Helical" evidence="8">
    <location>
        <begin position="206"/>
        <end position="224"/>
    </location>
</feature>
<dbReference type="EMBL" id="GL433852">
    <property type="protein sequence ID" value="EFN53204.1"/>
    <property type="molecule type" value="Genomic_DNA"/>
</dbReference>
<dbReference type="OrthoDB" id="534912at2759"/>
<dbReference type="GO" id="GO:0097272">
    <property type="term" value="P:ammonium homeostasis"/>
    <property type="evidence" value="ECO:0007669"/>
    <property type="project" value="TreeGrafter"/>
</dbReference>
<feature type="transmembrane region" description="Helical" evidence="8">
    <location>
        <begin position="37"/>
        <end position="56"/>
    </location>
</feature>
<dbReference type="OMA" id="ILTDWAV"/>
<evidence type="ECO:0000256" key="5">
    <source>
        <dbReference type="ARBA" id="ARBA00022989"/>
    </source>
</evidence>
<keyword evidence="6 8" id="KW-0472">Membrane</keyword>
<evidence type="ECO:0000256" key="3">
    <source>
        <dbReference type="ARBA" id="ARBA00022448"/>
    </source>
</evidence>
<dbReference type="PANTHER" id="PTHR11730">
    <property type="entry name" value="AMMONIUM TRANSPORTER"/>
    <property type="match status" value="1"/>
</dbReference>
<sequence>MSSTVGSGVPAGPSTGNSTAAAATADATSLELALTNFWLLICAALVFFQQCGFALLEAGSVRQKNVRNILLKNTIDASVAVAMWFAVGAAFEGSGVCSGNAFIGTTGFFLAGDVTSRPGYLSRWFFGWAFSATASTTVSGAVAERLRFRSYVMYTLAITGLVYPVAAHWVWSPVGWLSPTRVDCATGERVYTFSNAVGLIDFSGSGVVHLLGGTAALLGAWLLGPRQGRYTADGTLVEMVGCNPSHAALGTFILWFGWYGFNFGSTKCFNEACMELASKIAVNTTLGGGAGGLITLTLTILMGSPGDIGPLLNGILAGLVSVTGPCAVVTPWAAFLIGAIGGTVYTFCSKFFQTKASRTAGGRLWLPRCTSEYCCAWLGPRSASWARIDDPLDVSSVHGCCGAWGLIAGGLFATKTGVQEAYNSDAGYGLFYGGNVAQLGIQLLGLVCIAAWSAAICGSLFFALKKIGWLRASKEVEQRGLDYAQSVGAGTAFWFLHGGRPEQNGSIDQSLSSSTL</sequence>
<evidence type="ECO:0000313" key="11">
    <source>
        <dbReference type="Proteomes" id="UP000008141"/>
    </source>
</evidence>
<accession>E1ZLV9</accession>
<dbReference type="eggNOG" id="KOG0682">
    <property type="taxonomic scope" value="Eukaryota"/>
</dbReference>
<evidence type="ECO:0000256" key="1">
    <source>
        <dbReference type="ARBA" id="ARBA00004141"/>
    </source>
</evidence>
<evidence type="ECO:0000256" key="8">
    <source>
        <dbReference type="SAM" id="Phobius"/>
    </source>
</evidence>
<dbReference type="Gene3D" id="1.10.3430.10">
    <property type="entry name" value="Ammonium transporter AmtB like domains"/>
    <property type="match status" value="1"/>
</dbReference>
<feature type="transmembrane region" description="Helical" evidence="8">
    <location>
        <begin position="123"/>
        <end position="144"/>
    </location>
</feature>
<dbReference type="GO" id="GO:0008519">
    <property type="term" value="F:ammonium channel activity"/>
    <property type="evidence" value="ECO:0007669"/>
    <property type="project" value="InterPro"/>
</dbReference>
<dbReference type="InParanoid" id="E1ZLV9"/>
<reference evidence="10 11" key="1">
    <citation type="journal article" date="2010" name="Plant Cell">
        <title>The Chlorella variabilis NC64A genome reveals adaptation to photosymbiosis, coevolution with viruses, and cryptic sex.</title>
        <authorList>
            <person name="Blanc G."/>
            <person name="Duncan G."/>
            <person name="Agarkova I."/>
            <person name="Borodovsky M."/>
            <person name="Gurnon J."/>
            <person name="Kuo A."/>
            <person name="Lindquist E."/>
            <person name="Lucas S."/>
            <person name="Pangilinan J."/>
            <person name="Polle J."/>
            <person name="Salamov A."/>
            <person name="Terry A."/>
            <person name="Yamada T."/>
            <person name="Dunigan D.D."/>
            <person name="Grigoriev I.V."/>
            <person name="Claverie J.M."/>
            <person name="Van Etten J.L."/>
        </authorList>
    </citation>
    <scope>NUCLEOTIDE SEQUENCE [LARGE SCALE GENOMIC DNA]</scope>
    <source>
        <strain evidence="10 11">NC64A</strain>
    </source>
</reference>
<feature type="domain" description="Ammonium transporter AmtB-like" evidence="9">
    <location>
        <begin position="38"/>
        <end position="485"/>
    </location>
</feature>
<dbReference type="RefSeq" id="XP_005845306.1">
    <property type="nucleotide sequence ID" value="XM_005845244.1"/>
</dbReference>
<dbReference type="AlphaFoldDB" id="E1ZLV9"/>
<dbReference type="GeneID" id="17352611"/>
<feature type="transmembrane region" description="Helical" evidence="8">
    <location>
        <begin position="280"/>
        <end position="303"/>
    </location>
</feature>
<dbReference type="InterPro" id="IPR024041">
    <property type="entry name" value="NH4_transpt_AmtB-like_dom"/>
</dbReference>
<dbReference type="InterPro" id="IPR018047">
    <property type="entry name" value="Ammonium_transpt_CS"/>
</dbReference>
<comment type="similarity">
    <text evidence="2">Belongs to the ammonia transporter channel (TC 1.A.11.2) family.</text>
</comment>
<dbReference type="KEGG" id="cvr:CHLNCDRAFT_58614"/>
<evidence type="ECO:0000313" key="10">
    <source>
        <dbReference type="EMBL" id="EFN53204.1"/>
    </source>
</evidence>
<evidence type="ECO:0000256" key="7">
    <source>
        <dbReference type="ARBA" id="ARBA00023177"/>
    </source>
</evidence>
<evidence type="ECO:0000256" key="2">
    <source>
        <dbReference type="ARBA" id="ARBA00005887"/>
    </source>
</evidence>
<name>E1ZLV9_CHLVA</name>